<reference evidence="3" key="1">
    <citation type="submission" date="2021-02" db="EMBL/GenBank/DDBJ databases">
        <authorList>
            <person name="Dougan E. K."/>
            <person name="Rhodes N."/>
            <person name="Thang M."/>
            <person name="Chan C."/>
        </authorList>
    </citation>
    <scope>NUCLEOTIDE SEQUENCE</scope>
</reference>
<organism evidence="3 4">
    <name type="scientific">Polarella glacialis</name>
    <name type="common">Dinoflagellate</name>
    <dbReference type="NCBI Taxonomy" id="89957"/>
    <lineage>
        <taxon>Eukaryota</taxon>
        <taxon>Sar</taxon>
        <taxon>Alveolata</taxon>
        <taxon>Dinophyceae</taxon>
        <taxon>Suessiales</taxon>
        <taxon>Suessiaceae</taxon>
        <taxon>Polarella</taxon>
    </lineage>
</organism>
<comment type="caution">
    <text evidence="3">The sequence shown here is derived from an EMBL/GenBank/DDBJ whole genome shotgun (WGS) entry which is preliminary data.</text>
</comment>
<protein>
    <submittedName>
        <fullName evidence="3">Uncharacterized protein</fullName>
    </submittedName>
</protein>
<dbReference type="Proteomes" id="UP000626109">
    <property type="component" value="Unassembled WGS sequence"/>
</dbReference>
<sequence>MSPPRAADRLGQRCGLDTLAFGPGCDRCLQPSRGGGPYSRGQRRAAATWLTLSVKGSNAFSEYDTTGVGAVTGRTLRNLAGWPGPWGVPRVERRGSRRQQLRGGEAECPSQEQEGFGQGNHFHPRGGEGVGRTFPRGFPHFRSSKWEPLTPGRAHGQIDPDMAGTKSKPNRKALEDGNDSDSGTDDDLDGSLLKKDAITGYLSGMIDLKKKIKTGQVDQSSGSESAPTVGAPGEADGAAQGKKKKKKKRKKKSEKGAREE</sequence>
<evidence type="ECO:0000313" key="5">
    <source>
        <dbReference type="Proteomes" id="UP000654075"/>
    </source>
</evidence>
<feature type="region of interest" description="Disordered" evidence="1">
    <location>
        <begin position="213"/>
        <end position="260"/>
    </location>
</feature>
<feature type="compositionally biased region" description="Polar residues" evidence="1">
    <location>
        <begin position="216"/>
        <end position="226"/>
    </location>
</feature>
<feature type="region of interest" description="Disordered" evidence="1">
    <location>
        <begin position="93"/>
        <end position="192"/>
    </location>
</feature>
<dbReference type="EMBL" id="CAJNNW010025635">
    <property type="protein sequence ID" value="CAE8677881.1"/>
    <property type="molecule type" value="Genomic_DNA"/>
</dbReference>
<feature type="compositionally biased region" description="Basic residues" evidence="1">
    <location>
        <begin position="241"/>
        <end position="253"/>
    </location>
</feature>
<evidence type="ECO:0000313" key="4">
    <source>
        <dbReference type="Proteomes" id="UP000626109"/>
    </source>
</evidence>
<feature type="compositionally biased region" description="Acidic residues" evidence="1">
    <location>
        <begin position="176"/>
        <end position="189"/>
    </location>
</feature>
<evidence type="ECO:0000256" key="1">
    <source>
        <dbReference type="SAM" id="MobiDB-lite"/>
    </source>
</evidence>
<dbReference type="Proteomes" id="UP000654075">
    <property type="component" value="Unassembled WGS sequence"/>
</dbReference>
<evidence type="ECO:0000313" key="2">
    <source>
        <dbReference type="EMBL" id="CAE8629978.1"/>
    </source>
</evidence>
<name>A0A813JKS1_POLGL</name>
<keyword evidence="5" id="KW-1185">Reference proteome</keyword>
<gene>
    <name evidence="2" type="ORF">PGLA1383_LOCUS46378</name>
    <name evidence="3" type="ORF">PGLA2088_LOCUS20505</name>
</gene>
<dbReference type="AlphaFoldDB" id="A0A813JKS1"/>
<evidence type="ECO:0000313" key="3">
    <source>
        <dbReference type="EMBL" id="CAE8677881.1"/>
    </source>
</evidence>
<proteinExistence type="predicted"/>
<accession>A0A813JKS1</accession>
<dbReference type="EMBL" id="CAJNNV010029759">
    <property type="protein sequence ID" value="CAE8629978.1"/>
    <property type="molecule type" value="Genomic_DNA"/>
</dbReference>